<accession>A0A078H0Y8</accession>
<feature type="chain" id="PRO_5001736408" evidence="1">
    <location>
        <begin position="27"/>
        <end position="70"/>
    </location>
</feature>
<evidence type="ECO:0000313" key="2">
    <source>
        <dbReference type="EMBL" id="CDY32375.1"/>
    </source>
</evidence>
<dbReference type="AlphaFoldDB" id="A0A078H0Y8"/>
<dbReference type="EMBL" id="LK032293">
    <property type="protein sequence ID" value="CDY32375.1"/>
    <property type="molecule type" value="Genomic_DNA"/>
</dbReference>
<feature type="signal peptide" evidence="1">
    <location>
        <begin position="1"/>
        <end position="26"/>
    </location>
</feature>
<organism evidence="2 3">
    <name type="scientific">Brassica napus</name>
    <name type="common">Rape</name>
    <dbReference type="NCBI Taxonomy" id="3708"/>
    <lineage>
        <taxon>Eukaryota</taxon>
        <taxon>Viridiplantae</taxon>
        <taxon>Streptophyta</taxon>
        <taxon>Embryophyta</taxon>
        <taxon>Tracheophyta</taxon>
        <taxon>Spermatophyta</taxon>
        <taxon>Magnoliopsida</taxon>
        <taxon>eudicotyledons</taxon>
        <taxon>Gunneridae</taxon>
        <taxon>Pentapetalae</taxon>
        <taxon>rosids</taxon>
        <taxon>malvids</taxon>
        <taxon>Brassicales</taxon>
        <taxon>Brassicaceae</taxon>
        <taxon>Brassiceae</taxon>
        <taxon>Brassica</taxon>
    </lineage>
</organism>
<keyword evidence="1" id="KW-0732">Signal</keyword>
<dbReference type="Gramene" id="CDY32375">
    <property type="protein sequence ID" value="CDY32375"/>
    <property type="gene ID" value="GSBRNA2T00051916001"/>
</dbReference>
<name>A0A078H0Y8_BRANA</name>
<dbReference type="PaxDb" id="3708-A0A078H0Y8"/>
<gene>
    <name evidence="2" type="primary">BnaA03g60610D</name>
    <name evidence="2" type="ORF">GSBRNA2T00051916001</name>
</gene>
<dbReference type="Proteomes" id="UP000028999">
    <property type="component" value="Unassembled WGS sequence"/>
</dbReference>
<evidence type="ECO:0000256" key="1">
    <source>
        <dbReference type="SAM" id="SignalP"/>
    </source>
</evidence>
<evidence type="ECO:0000313" key="3">
    <source>
        <dbReference type="Proteomes" id="UP000028999"/>
    </source>
</evidence>
<reference evidence="2 3" key="1">
    <citation type="journal article" date="2014" name="Science">
        <title>Plant genetics. Early allopolyploid evolution in the post-Neolithic Brassica napus oilseed genome.</title>
        <authorList>
            <person name="Chalhoub B."/>
            <person name="Denoeud F."/>
            <person name="Liu S."/>
            <person name="Parkin I.A."/>
            <person name="Tang H."/>
            <person name="Wang X."/>
            <person name="Chiquet J."/>
            <person name="Belcram H."/>
            <person name="Tong C."/>
            <person name="Samans B."/>
            <person name="Correa M."/>
            <person name="Da Silva C."/>
            <person name="Just J."/>
            <person name="Falentin C."/>
            <person name="Koh C.S."/>
            <person name="Le Clainche I."/>
            <person name="Bernard M."/>
            <person name="Bento P."/>
            <person name="Noel B."/>
            <person name="Labadie K."/>
            <person name="Alberti A."/>
            <person name="Charles M."/>
            <person name="Arnaud D."/>
            <person name="Guo H."/>
            <person name="Daviaud C."/>
            <person name="Alamery S."/>
            <person name="Jabbari K."/>
            <person name="Zhao M."/>
            <person name="Edger P.P."/>
            <person name="Chelaifa H."/>
            <person name="Tack D."/>
            <person name="Lassalle G."/>
            <person name="Mestiri I."/>
            <person name="Schnel N."/>
            <person name="Le Paslier M.C."/>
            <person name="Fan G."/>
            <person name="Renault V."/>
            <person name="Bayer P.E."/>
            <person name="Golicz A.A."/>
            <person name="Manoli S."/>
            <person name="Lee T.H."/>
            <person name="Thi V.H."/>
            <person name="Chalabi S."/>
            <person name="Hu Q."/>
            <person name="Fan C."/>
            <person name="Tollenaere R."/>
            <person name="Lu Y."/>
            <person name="Battail C."/>
            <person name="Shen J."/>
            <person name="Sidebottom C.H."/>
            <person name="Wang X."/>
            <person name="Canaguier A."/>
            <person name="Chauveau A."/>
            <person name="Berard A."/>
            <person name="Deniot G."/>
            <person name="Guan M."/>
            <person name="Liu Z."/>
            <person name="Sun F."/>
            <person name="Lim Y.P."/>
            <person name="Lyons E."/>
            <person name="Town C.D."/>
            <person name="Bancroft I."/>
            <person name="Wang X."/>
            <person name="Meng J."/>
            <person name="Ma J."/>
            <person name="Pires J.C."/>
            <person name="King G.J."/>
            <person name="Brunel D."/>
            <person name="Delourme R."/>
            <person name="Renard M."/>
            <person name="Aury J.M."/>
            <person name="Adams K.L."/>
            <person name="Batley J."/>
            <person name="Snowdon R.J."/>
            <person name="Tost J."/>
            <person name="Edwards D."/>
            <person name="Zhou Y."/>
            <person name="Hua W."/>
            <person name="Sharpe A.G."/>
            <person name="Paterson A.H."/>
            <person name="Guan C."/>
            <person name="Wincker P."/>
        </authorList>
    </citation>
    <scope>NUCLEOTIDE SEQUENCE [LARGE SCALE GENOMIC DNA]</scope>
    <source>
        <strain evidence="3">cv. Darmor-bzh</strain>
    </source>
</reference>
<keyword evidence="3" id="KW-1185">Reference proteome</keyword>
<sequence>MAESNRDLTLVTTLFILLQLCRIVSCSTSTLITKNLTIRDGDSLISEGEIFELGFFSPKNSTLRKIFNGD</sequence>
<proteinExistence type="predicted"/>
<protein>
    <submittedName>
        <fullName evidence="2">BnaA03g60610D protein</fullName>
    </submittedName>
</protein>